<dbReference type="InterPro" id="IPR007219">
    <property type="entry name" value="XnlR_reg_dom"/>
</dbReference>
<dbReference type="Proteomes" id="UP000054466">
    <property type="component" value="Unassembled WGS sequence"/>
</dbReference>
<dbReference type="GO" id="GO:0005634">
    <property type="term" value="C:nucleus"/>
    <property type="evidence" value="ECO:0007669"/>
    <property type="project" value="TreeGrafter"/>
</dbReference>
<accession>A0A0D2CRB0</accession>
<feature type="region of interest" description="Disordered" evidence="7">
    <location>
        <begin position="48"/>
        <end position="107"/>
    </location>
</feature>
<feature type="compositionally biased region" description="Polar residues" evidence="7">
    <location>
        <begin position="48"/>
        <end position="58"/>
    </location>
</feature>
<evidence type="ECO:0000256" key="7">
    <source>
        <dbReference type="SAM" id="MobiDB-lite"/>
    </source>
</evidence>
<evidence type="ECO:0000259" key="8">
    <source>
        <dbReference type="PROSITE" id="PS50048"/>
    </source>
</evidence>
<organism evidence="9 10">
    <name type="scientific">Cladophialophora immunda</name>
    <dbReference type="NCBI Taxonomy" id="569365"/>
    <lineage>
        <taxon>Eukaryota</taxon>
        <taxon>Fungi</taxon>
        <taxon>Dikarya</taxon>
        <taxon>Ascomycota</taxon>
        <taxon>Pezizomycotina</taxon>
        <taxon>Eurotiomycetes</taxon>
        <taxon>Chaetothyriomycetidae</taxon>
        <taxon>Chaetothyriales</taxon>
        <taxon>Herpotrichiellaceae</taxon>
        <taxon>Cladophialophora</taxon>
    </lineage>
</organism>
<evidence type="ECO:0000256" key="2">
    <source>
        <dbReference type="ARBA" id="ARBA00022833"/>
    </source>
</evidence>
<keyword evidence="4" id="KW-0238">DNA-binding</keyword>
<reference evidence="9 10" key="1">
    <citation type="submission" date="2015-01" db="EMBL/GenBank/DDBJ databases">
        <title>The Genome Sequence of Cladophialophora immunda CBS83496.</title>
        <authorList>
            <consortium name="The Broad Institute Genomics Platform"/>
            <person name="Cuomo C."/>
            <person name="de Hoog S."/>
            <person name="Gorbushina A."/>
            <person name="Stielow B."/>
            <person name="Teixiera M."/>
            <person name="Abouelleil A."/>
            <person name="Chapman S.B."/>
            <person name="Priest M."/>
            <person name="Young S.K."/>
            <person name="Wortman J."/>
            <person name="Nusbaum C."/>
            <person name="Birren B."/>
        </authorList>
    </citation>
    <scope>NUCLEOTIDE SEQUENCE [LARGE SCALE GENOMIC DNA]</scope>
    <source>
        <strain evidence="9 10">CBS 83496</strain>
    </source>
</reference>
<dbReference type="PANTHER" id="PTHR31944:SF130">
    <property type="entry name" value="ZN(II)2CYS6 TRANSCRIPTION FACTO (EUROFUNG)"/>
    <property type="match status" value="1"/>
</dbReference>
<dbReference type="VEuPathDB" id="FungiDB:PV07_04033"/>
<dbReference type="PANTHER" id="PTHR31944">
    <property type="entry name" value="HEME-RESPONSIVE ZINC FINGER TRANSCRIPTION FACTOR HAP1"/>
    <property type="match status" value="1"/>
</dbReference>
<evidence type="ECO:0000313" key="9">
    <source>
        <dbReference type="EMBL" id="KIW32490.1"/>
    </source>
</evidence>
<keyword evidence="6" id="KW-0539">Nucleus</keyword>
<dbReference type="Pfam" id="PF00172">
    <property type="entry name" value="Zn_clus"/>
    <property type="match status" value="1"/>
</dbReference>
<dbReference type="InterPro" id="IPR051430">
    <property type="entry name" value="Fungal_TF_Env_Response"/>
</dbReference>
<evidence type="ECO:0000256" key="3">
    <source>
        <dbReference type="ARBA" id="ARBA00023015"/>
    </source>
</evidence>
<evidence type="ECO:0000256" key="1">
    <source>
        <dbReference type="ARBA" id="ARBA00022723"/>
    </source>
</evidence>
<dbReference type="GO" id="GO:0000978">
    <property type="term" value="F:RNA polymerase II cis-regulatory region sequence-specific DNA binding"/>
    <property type="evidence" value="ECO:0007669"/>
    <property type="project" value="TreeGrafter"/>
</dbReference>
<dbReference type="InterPro" id="IPR001138">
    <property type="entry name" value="Zn2Cys6_DnaBD"/>
</dbReference>
<keyword evidence="1" id="KW-0479">Metal-binding</keyword>
<dbReference type="PROSITE" id="PS50048">
    <property type="entry name" value="ZN2_CY6_FUNGAL_2"/>
    <property type="match status" value="1"/>
</dbReference>
<proteinExistence type="predicted"/>
<feature type="compositionally biased region" description="Basic and acidic residues" evidence="7">
    <location>
        <begin position="72"/>
        <end position="93"/>
    </location>
</feature>
<dbReference type="HOGENOM" id="CLU_007091_1_0_1"/>
<dbReference type="InterPro" id="IPR036864">
    <property type="entry name" value="Zn2-C6_fun-type_DNA-bd_sf"/>
</dbReference>
<sequence>MGPKRRRLALSCVACRRRKVKCDRTYPTCVRCQKGGVSCDYVSYTKQDSALPTPSEESPQLRREASVTSWTEHADVWHARSKEHESARNHEESQQSGSSQPRTQTKSLRELQDRVFDLETHVRAAGTRPISPAVYLGLGHSAGSGASTDKNALHDHERALLRGKGFKTQYFGPSHGANLLLQFEELSRFVKDILQRLPTLEKSRNIWKQQRRDLNANLILPEFDTLLSLVPEQNRTDALVQEYFETLETTYRVLHAPTFFRKYKEFWASSRDSSSGFLVQLLLVCASVNCSVAGGPTGFVGRSSVCRDAAVKWIEVCESWLELQSQKHMTLEVFQVRVLLVIAMKLNCVKVKREWTVSGHLLRQAMSSGLHREPTFLSNTISVFDQEMRRRLWFTILELDIQNTLDRGVGPSIGPFDWDTLPPLNLHDEDFDESTEKMPSARPMTEFTRTSFICLAHQHLPLRLEIISRINSIRICLESDTAIELDQKIRQTLDNLPKWSDHAAGAMAEALSELLLYEILLLMHQPFATQVDAPARHFYSRAARRDAALSTMRIFTGLRPSSRRTYINLRDDLFRACLATCHDLVVSARSREELLQDQTIAENLIEQGVNVMEERIKRVGQGFHTYWLTCSALGLLHSKLSPEEPAEKFAQETADRVATLQGYMMSQQIPPVGNSNGVEDVTMSTANTLVGMSALPTPGQPLPELDPFVTTTTDPFNTFPETLFDFDITDLWNMGGIGGSTHY</sequence>
<dbReference type="Pfam" id="PF04082">
    <property type="entry name" value="Fungal_trans"/>
    <property type="match status" value="1"/>
</dbReference>
<name>A0A0D2CRB0_9EURO</name>
<keyword evidence="5" id="KW-0804">Transcription</keyword>
<dbReference type="STRING" id="569365.A0A0D2CRB0"/>
<evidence type="ECO:0000256" key="6">
    <source>
        <dbReference type="ARBA" id="ARBA00023242"/>
    </source>
</evidence>
<feature type="domain" description="Zn(2)-C6 fungal-type" evidence="8">
    <location>
        <begin position="11"/>
        <end position="41"/>
    </location>
</feature>
<dbReference type="SMART" id="SM00066">
    <property type="entry name" value="GAL4"/>
    <property type="match status" value="1"/>
</dbReference>
<dbReference type="Gene3D" id="4.10.240.10">
    <property type="entry name" value="Zn(2)-C6 fungal-type DNA-binding domain"/>
    <property type="match status" value="1"/>
</dbReference>
<evidence type="ECO:0000256" key="5">
    <source>
        <dbReference type="ARBA" id="ARBA00023163"/>
    </source>
</evidence>
<dbReference type="AlphaFoldDB" id="A0A0D2CRB0"/>
<dbReference type="GO" id="GO:0001228">
    <property type="term" value="F:DNA-binding transcription activator activity, RNA polymerase II-specific"/>
    <property type="evidence" value="ECO:0007669"/>
    <property type="project" value="TreeGrafter"/>
</dbReference>
<keyword evidence="10" id="KW-1185">Reference proteome</keyword>
<dbReference type="OrthoDB" id="4236860at2759"/>
<dbReference type="SUPFAM" id="SSF57701">
    <property type="entry name" value="Zn2/Cys6 DNA-binding domain"/>
    <property type="match status" value="1"/>
</dbReference>
<dbReference type="EMBL" id="KN847041">
    <property type="protein sequence ID" value="KIW32490.1"/>
    <property type="molecule type" value="Genomic_DNA"/>
</dbReference>
<dbReference type="CDD" id="cd00067">
    <property type="entry name" value="GAL4"/>
    <property type="match status" value="1"/>
</dbReference>
<dbReference type="GO" id="GO:0006351">
    <property type="term" value="P:DNA-templated transcription"/>
    <property type="evidence" value="ECO:0007669"/>
    <property type="project" value="InterPro"/>
</dbReference>
<dbReference type="CDD" id="cd12148">
    <property type="entry name" value="fungal_TF_MHR"/>
    <property type="match status" value="1"/>
</dbReference>
<dbReference type="GeneID" id="27343227"/>
<dbReference type="GO" id="GO:0008270">
    <property type="term" value="F:zinc ion binding"/>
    <property type="evidence" value="ECO:0007669"/>
    <property type="project" value="InterPro"/>
</dbReference>
<keyword evidence="2" id="KW-0862">Zinc</keyword>
<dbReference type="SMART" id="SM00906">
    <property type="entry name" value="Fungal_trans"/>
    <property type="match status" value="1"/>
</dbReference>
<evidence type="ECO:0000313" key="10">
    <source>
        <dbReference type="Proteomes" id="UP000054466"/>
    </source>
</evidence>
<gene>
    <name evidence="9" type="ORF">PV07_04033</name>
</gene>
<feature type="compositionally biased region" description="Polar residues" evidence="7">
    <location>
        <begin position="94"/>
        <end position="106"/>
    </location>
</feature>
<dbReference type="PRINTS" id="PR00755">
    <property type="entry name" value="AFLATOXINBRP"/>
</dbReference>
<protein>
    <recommendedName>
        <fullName evidence="8">Zn(2)-C6 fungal-type domain-containing protein</fullName>
    </recommendedName>
</protein>
<keyword evidence="3" id="KW-0805">Transcription regulation</keyword>
<dbReference type="RefSeq" id="XP_016252706.1">
    <property type="nucleotide sequence ID" value="XM_016390804.1"/>
</dbReference>
<evidence type="ECO:0000256" key="4">
    <source>
        <dbReference type="ARBA" id="ARBA00023125"/>
    </source>
</evidence>
<dbReference type="PROSITE" id="PS00463">
    <property type="entry name" value="ZN2_CY6_FUNGAL_1"/>
    <property type="match status" value="1"/>
</dbReference>